<dbReference type="AlphaFoldDB" id="A0AAF5Q5G2"/>
<reference evidence="3" key="3">
    <citation type="submission" date="2024-02" db="UniProtKB">
        <authorList>
            <consortium name="WormBaseParasite"/>
        </authorList>
    </citation>
    <scope>IDENTIFICATION</scope>
    <source>
        <strain evidence="3">pt0022</strain>
    </source>
</reference>
<reference evidence="2" key="2">
    <citation type="journal article" date="2016" name="Mol. Ecol.">
        <title>Population genomics of the filarial nematode parasite Wuchereria bancrofti from mosquitoes.</title>
        <authorList>
            <person name="Small S.T."/>
            <person name="Reimer L.J."/>
            <person name="Tisch D.J."/>
            <person name="King C.L."/>
            <person name="Christensen B.M."/>
            <person name="Siba P.M."/>
            <person name="Kazura J.W."/>
            <person name="Serre D."/>
            <person name="Zimmerman P.A."/>
        </authorList>
    </citation>
    <scope>NUCLEOTIDE SEQUENCE</scope>
    <source>
        <strain evidence="2">pt0022</strain>
    </source>
</reference>
<sequence length="127" mass="13827">MGQASGKVTSLSGLSTGGHTLEEIQQINYISSSPSQLQQQLPPPLSSSQQQQQLSSSSLSQRPSITDSITTPLDSLSSKTNDFETYRVNSYQSYNDTTYNDTLISKCNFQEQEPLLSTTNKISVGSL</sequence>
<feature type="compositionally biased region" description="Polar residues" evidence="1">
    <location>
        <begin position="65"/>
        <end position="80"/>
    </location>
</feature>
<protein>
    <submittedName>
        <fullName evidence="3">Uncharacterized protein</fullName>
    </submittedName>
</protein>
<name>A0AAF5Q5G2_WUCBA</name>
<dbReference type="WBParaSite" id="mrna-Wban_10853">
    <property type="protein sequence ID" value="mrna-Wban_10853"/>
    <property type="gene ID" value="Wban_10853"/>
</dbReference>
<feature type="region of interest" description="Disordered" evidence="1">
    <location>
        <begin position="25"/>
        <end position="82"/>
    </location>
</feature>
<feature type="compositionally biased region" description="Low complexity" evidence="1">
    <location>
        <begin position="31"/>
        <end position="64"/>
    </location>
</feature>
<organism evidence="2 3">
    <name type="scientific">Wuchereria bancrofti</name>
    <dbReference type="NCBI Taxonomy" id="6293"/>
    <lineage>
        <taxon>Eukaryota</taxon>
        <taxon>Metazoa</taxon>
        <taxon>Ecdysozoa</taxon>
        <taxon>Nematoda</taxon>
        <taxon>Chromadorea</taxon>
        <taxon>Rhabditida</taxon>
        <taxon>Spirurina</taxon>
        <taxon>Spiruromorpha</taxon>
        <taxon>Filarioidea</taxon>
        <taxon>Onchocercidae</taxon>
        <taxon>Wuchereria</taxon>
    </lineage>
</organism>
<evidence type="ECO:0000313" key="2">
    <source>
        <dbReference type="Proteomes" id="UP000093561"/>
    </source>
</evidence>
<dbReference type="Proteomes" id="UP000093561">
    <property type="component" value="Unassembled WGS sequence"/>
</dbReference>
<evidence type="ECO:0000313" key="3">
    <source>
        <dbReference type="WBParaSite" id="mrna-Wban_10853"/>
    </source>
</evidence>
<reference evidence="2" key="1">
    <citation type="submission" date="2015-03" db="EMBL/GenBank/DDBJ databases">
        <title>Wuchereria bancrofti Genome Sequencing Papua New Guinea Strain.</title>
        <authorList>
            <person name="Small S.T."/>
            <person name="Serre D."/>
            <person name="Zimmerman P.A."/>
        </authorList>
    </citation>
    <scope>NUCLEOTIDE SEQUENCE [LARGE SCALE GENOMIC DNA]</scope>
    <source>
        <strain evidence="2">pt0022</strain>
    </source>
</reference>
<evidence type="ECO:0000256" key="1">
    <source>
        <dbReference type="SAM" id="MobiDB-lite"/>
    </source>
</evidence>
<proteinExistence type="predicted"/>
<accession>A0AAF5Q5G2</accession>